<dbReference type="InterPro" id="IPR026392">
    <property type="entry name" value="Exo/Archaeosortase_dom"/>
</dbReference>
<reference evidence="9 10" key="1">
    <citation type="submission" date="2019-11" db="EMBL/GenBank/DDBJ databases">
        <title>Comparative genomics of hydrocarbon-degrading Desulfosarcina strains.</title>
        <authorList>
            <person name="Watanabe M."/>
            <person name="Kojima H."/>
            <person name="Fukui M."/>
        </authorList>
    </citation>
    <scope>NUCLEOTIDE SEQUENCE [LARGE SCALE GENOMIC DNA]</scope>
    <source>
        <strain evidence="9 10">PP31</strain>
    </source>
</reference>
<keyword evidence="5" id="KW-0378">Hydrolase</keyword>
<dbReference type="AlphaFoldDB" id="A0A5K7Z6D4"/>
<proteinExistence type="predicted"/>
<keyword evidence="7 8" id="KW-0472">Membrane</keyword>
<evidence type="ECO:0000256" key="5">
    <source>
        <dbReference type="ARBA" id="ARBA00022801"/>
    </source>
</evidence>
<feature type="transmembrane region" description="Helical" evidence="8">
    <location>
        <begin position="199"/>
        <end position="218"/>
    </location>
</feature>
<feature type="transmembrane region" description="Helical" evidence="8">
    <location>
        <begin position="115"/>
        <end position="137"/>
    </location>
</feature>
<dbReference type="NCBIfam" id="TIGR04178">
    <property type="entry name" value="exo_archaeo"/>
    <property type="match status" value="1"/>
</dbReference>
<dbReference type="GO" id="GO:0006508">
    <property type="term" value="P:proteolysis"/>
    <property type="evidence" value="ECO:0007669"/>
    <property type="project" value="UniProtKB-KW"/>
</dbReference>
<feature type="transmembrane region" description="Helical" evidence="8">
    <location>
        <begin position="230"/>
        <end position="255"/>
    </location>
</feature>
<feature type="transmembrane region" description="Helical" evidence="8">
    <location>
        <begin position="80"/>
        <end position="103"/>
    </location>
</feature>
<evidence type="ECO:0000256" key="4">
    <source>
        <dbReference type="ARBA" id="ARBA00022692"/>
    </source>
</evidence>
<feature type="transmembrane region" description="Helical" evidence="8">
    <location>
        <begin position="19"/>
        <end position="35"/>
    </location>
</feature>
<dbReference type="Proteomes" id="UP000427769">
    <property type="component" value="Chromosome"/>
</dbReference>
<accession>A0A5K7Z6D4</accession>
<dbReference type="EMBL" id="AP021875">
    <property type="protein sequence ID" value="BBO76568.1"/>
    <property type="molecule type" value="Genomic_DNA"/>
</dbReference>
<evidence type="ECO:0000256" key="7">
    <source>
        <dbReference type="ARBA" id="ARBA00023136"/>
    </source>
</evidence>
<dbReference type="GO" id="GO:0005886">
    <property type="term" value="C:plasma membrane"/>
    <property type="evidence" value="ECO:0007669"/>
    <property type="project" value="UniProtKB-SubCell"/>
</dbReference>
<evidence type="ECO:0000313" key="9">
    <source>
        <dbReference type="EMBL" id="BBO76568.1"/>
    </source>
</evidence>
<evidence type="ECO:0008006" key="11">
    <source>
        <dbReference type="Google" id="ProtNLM"/>
    </source>
</evidence>
<keyword evidence="3" id="KW-0645">Protease</keyword>
<comment type="subcellular location">
    <subcellularLocation>
        <location evidence="1">Cell membrane</location>
        <topology evidence="1">Multi-pass membrane protein</topology>
    </subcellularLocation>
</comment>
<dbReference type="RefSeq" id="WP_170302373.1">
    <property type="nucleotide sequence ID" value="NZ_AP021875.1"/>
</dbReference>
<gene>
    <name evidence="9" type="ORF">DSCW_39850</name>
</gene>
<keyword evidence="6 8" id="KW-1133">Transmembrane helix</keyword>
<keyword evidence="4 8" id="KW-0812">Transmembrane</keyword>
<evidence type="ECO:0000256" key="2">
    <source>
        <dbReference type="ARBA" id="ARBA00022475"/>
    </source>
</evidence>
<dbReference type="InterPro" id="IPR027551">
    <property type="entry name" value="Exosort_XrtK"/>
</dbReference>
<evidence type="ECO:0000256" key="3">
    <source>
        <dbReference type="ARBA" id="ARBA00022670"/>
    </source>
</evidence>
<protein>
    <recommendedName>
        <fullName evidence="11">Exosortase K</fullName>
    </recommendedName>
</protein>
<dbReference type="NCBIfam" id="TIGR04287">
    <property type="entry name" value="exosort_XrtK"/>
    <property type="match status" value="1"/>
</dbReference>
<name>A0A5K7Z6D4_9BACT</name>
<dbReference type="KEGG" id="dwd:DSCW_39850"/>
<evidence type="ECO:0000256" key="8">
    <source>
        <dbReference type="SAM" id="Phobius"/>
    </source>
</evidence>
<evidence type="ECO:0000256" key="6">
    <source>
        <dbReference type="ARBA" id="ARBA00022989"/>
    </source>
</evidence>
<evidence type="ECO:0000256" key="1">
    <source>
        <dbReference type="ARBA" id="ARBA00004651"/>
    </source>
</evidence>
<organism evidence="9 10">
    <name type="scientific">Desulfosarcina widdelii</name>
    <dbReference type="NCBI Taxonomy" id="947919"/>
    <lineage>
        <taxon>Bacteria</taxon>
        <taxon>Pseudomonadati</taxon>
        <taxon>Thermodesulfobacteriota</taxon>
        <taxon>Desulfobacteria</taxon>
        <taxon>Desulfobacterales</taxon>
        <taxon>Desulfosarcinaceae</taxon>
        <taxon>Desulfosarcina</taxon>
    </lineage>
</organism>
<keyword evidence="2" id="KW-1003">Cell membrane</keyword>
<feature type="transmembrane region" description="Helical" evidence="8">
    <location>
        <begin position="157"/>
        <end position="178"/>
    </location>
</feature>
<dbReference type="GO" id="GO:0008233">
    <property type="term" value="F:peptidase activity"/>
    <property type="evidence" value="ECO:0007669"/>
    <property type="project" value="UniProtKB-KW"/>
</dbReference>
<keyword evidence="10" id="KW-1185">Reference proteome</keyword>
<evidence type="ECO:0000313" key="10">
    <source>
        <dbReference type="Proteomes" id="UP000427769"/>
    </source>
</evidence>
<sequence>MDITTHTSQMEITAVHERINRLLAAAAAALLMLVLKRHYSLAVAEDLLWILAPTARLTAWVGGVQPVWEAGVGYADFGRGIVIAPACAGVNFMIMAFGLATFFGLGRLRRFAGLLAWLVFSFAAAYLAALGVNTLRIVLSTALYRADIYSAWLTPDALHRVAGVWIYLGGLGLFFRGLQPIMNRFANRFDPARRSFDAIRSPWLPLGWYLLGAVGVPAVNRLFKAPPSDFGIHCLMVLAAAMVLWGGGLLAKVLIARYIATGMR</sequence>